<evidence type="ECO:0000313" key="2">
    <source>
        <dbReference type="WBParaSite" id="PS1159_v2.g19919.t1"/>
    </source>
</evidence>
<accession>A0AC35FQM2</accession>
<dbReference type="WBParaSite" id="PS1159_v2.g19919.t1">
    <property type="protein sequence ID" value="PS1159_v2.g19919.t1"/>
    <property type="gene ID" value="PS1159_v2.g19919"/>
</dbReference>
<sequence length="158" mass="17870">MTFIKFLLFLIFGVVFTFASPFENLRTYSIATGRGSILRPGFDDSLSNFVKRAENTNSNDAIDTEEENQEDFLNFEKRSIALGRSLFRPAKRSMAMGRSGFRPGKRSIATGRAGFRPGKRSTMPNMALKDAQKLVSLQQILEDEIATNQRFLKQFSNL</sequence>
<reference evidence="2" key="1">
    <citation type="submission" date="2022-11" db="UniProtKB">
        <authorList>
            <consortium name="WormBaseParasite"/>
        </authorList>
    </citation>
    <scope>IDENTIFICATION</scope>
</reference>
<protein>
    <submittedName>
        <fullName evidence="2">Uncharacterized protein</fullName>
    </submittedName>
</protein>
<dbReference type="Proteomes" id="UP000887580">
    <property type="component" value="Unplaced"/>
</dbReference>
<name>A0AC35FQM2_9BILA</name>
<evidence type="ECO:0000313" key="1">
    <source>
        <dbReference type="Proteomes" id="UP000887580"/>
    </source>
</evidence>
<organism evidence="1 2">
    <name type="scientific">Panagrolaimus sp. PS1159</name>
    <dbReference type="NCBI Taxonomy" id="55785"/>
    <lineage>
        <taxon>Eukaryota</taxon>
        <taxon>Metazoa</taxon>
        <taxon>Ecdysozoa</taxon>
        <taxon>Nematoda</taxon>
        <taxon>Chromadorea</taxon>
        <taxon>Rhabditida</taxon>
        <taxon>Tylenchina</taxon>
        <taxon>Panagrolaimomorpha</taxon>
        <taxon>Panagrolaimoidea</taxon>
        <taxon>Panagrolaimidae</taxon>
        <taxon>Panagrolaimus</taxon>
    </lineage>
</organism>
<proteinExistence type="predicted"/>